<evidence type="ECO:0000313" key="2">
    <source>
        <dbReference type="EMBL" id="CAI9121002.1"/>
    </source>
</evidence>
<feature type="signal peptide" evidence="1">
    <location>
        <begin position="1"/>
        <end position="22"/>
    </location>
</feature>
<sequence length="238" mass="25209">MLMLLYRFVALGALLLSSGAGAGAAATHPSGSASFAGFDLSDSTSGHERLRAAPLPSSDGSMALAFDAVRSSNYHTVAPGLMLREERSWKASDGTTVYEGTMRIGHPPHRGESIIAEIDATTGLSAGAETHRVSRLRLSIDGDTIRVQAFDPDMKALDAVGGTMTRDRIIAFRIAVGPSGRTEVVVNGTRGIFALPVAEPLSFQIGLTVEQDIGQHPDPVDVRMLGLTAEHHPRFTAY</sequence>
<reference evidence="2" key="1">
    <citation type="submission" date="2023-03" db="EMBL/GenBank/DDBJ databases">
        <authorList>
            <person name="Cleenwerck I."/>
        </authorList>
    </citation>
    <scope>NUCLEOTIDE SEQUENCE</scope>
    <source>
        <strain evidence="2">LMG 32879</strain>
    </source>
</reference>
<feature type="chain" id="PRO_5041402910" description="Alginate lyase 2 domain-containing protein" evidence="1">
    <location>
        <begin position="23"/>
        <end position="238"/>
    </location>
</feature>
<keyword evidence="3" id="KW-1185">Reference proteome</keyword>
<accession>A0AA35V1L9</accession>
<evidence type="ECO:0008006" key="4">
    <source>
        <dbReference type="Google" id="ProtNLM"/>
    </source>
</evidence>
<gene>
    <name evidence="2" type="ORF">LMG32879_001846</name>
</gene>
<dbReference type="EMBL" id="CATKSH010000010">
    <property type="protein sequence ID" value="CAI9121002.1"/>
    <property type="molecule type" value="Genomic_DNA"/>
</dbReference>
<dbReference type="Proteomes" id="UP001176960">
    <property type="component" value="Unassembled WGS sequence"/>
</dbReference>
<evidence type="ECO:0000313" key="3">
    <source>
        <dbReference type="Proteomes" id="UP001176960"/>
    </source>
</evidence>
<keyword evidence="1" id="KW-0732">Signal</keyword>
<name>A0AA35V1L9_9PROT</name>
<dbReference type="AlphaFoldDB" id="A0AA35V1L9"/>
<dbReference type="RefSeq" id="WP_289842201.1">
    <property type="nucleotide sequence ID" value="NZ_CATKSH010000010.1"/>
</dbReference>
<evidence type="ECO:0000256" key="1">
    <source>
        <dbReference type="SAM" id="SignalP"/>
    </source>
</evidence>
<organism evidence="2 3">
    <name type="scientific">Brytella acorum</name>
    <dbReference type="NCBI Taxonomy" id="2959299"/>
    <lineage>
        <taxon>Bacteria</taxon>
        <taxon>Pseudomonadati</taxon>
        <taxon>Pseudomonadota</taxon>
        <taxon>Alphaproteobacteria</taxon>
        <taxon>Acetobacterales</taxon>
        <taxon>Acetobacteraceae</taxon>
        <taxon>Brytella</taxon>
    </lineage>
</organism>
<proteinExistence type="predicted"/>
<comment type="caution">
    <text evidence="2">The sequence shown here is derived from an EMBL/GenBank/DDBJ whole genome shotgun (WGS) entry which is preliminary data.</text>
</comment>
<protein>
    <recommendedName>
        <fullName evidence="4">Alginate lyase 2 domain-containing protein</fullName>
    </recommendedName>
</protein>